<reference evidence="5" key="2">
    <citation type="submission" date="2013-07" db="EMBL/GenBank/DDBJ databases">
        <authorList>
            <person name="Morais-Silva F.O."/>
            <person name="Rezende A.M."/>
            <person name="Pimentel C."/>
            <person name="Resende D.M."/>
            <person name="Santos C.I."/>
            <person name="Clemente C."/>
            <person name="de Oliveira L.M."/>
            <person name="da Silva S.M."/>
            <person name="Costa D.A."/>
            <person name="Varela-Raposo A."/>
            <person name="Horacio E.C.A."/>
            <person name="Matos M."/>
            <person name="Flores O."/>
            <person name="Ruiz J.C."/>
            <person name="Rodrigues-Pousada C."/>
        </authorList>
    </citation>
    <scope>NUCLEOTIDE SEQUENCE [LARGE SCALE GENOMIC DNA]</scope>
    <source>
        <strain evidence="5">ATCC 19364 / DSM 1382 / NCIMB 9332 / VKM B-1759</strain>
    </source>
</reference>
<dbReference type="KEGG" id="dgg:DGI_3047"/>
<dbReference type="EMBL" id="CP006585">
    <property type="protein sequence ID" value="AGW14765.1"/>
    <property type="molecule type" value="Genomic_DNA"/>
</dbReference>
<dbReference type="Gene3D" id="3.40.50.2300">
    <property type="match status" value="1"/>
</dbReference>
<proteinExistence type="predicted"/>
<sequence length="130" mass="13675">MPSTIRVLIVDDEERFRETLARLLKAKGFDATAAAGAQEALDLLARESFHVALLDVKMPGMGGLEALEAMKRLAPSLEVLALTGHASMDVAAAMLERGAANYFLKPCPVGDLADAILQAVDRAKVAGGGE</sequence>
<dbReference type="GO" id="GO:0000160">
    <property type="term" value="P:phosphorelay signal transduction system"/>
    <property type="evidence" value="ECO:0007669"/>
    <property type="project" value="InterPro"/>
</dbReference>
<dbReference type="PANTHER" id="PTHR44591:SF3">
    <property type="entry name" value="RESPONSE REGULATORY DOMAIN-CONTAINING PROTEIN"/>
    <property type="match status" value="1"/>
</dbReference>
<dbReference type="PROSITE" id="PS50110">
    <property type="entry name" value="RESPONSE_REGULATORY"/>
    <property type="match status" value="1"/>
</dbReference>
<keyword evidence="5" id="KW-1185">Reference proteome</keyword>
<dbReference type="PANTHER" id="PTHR44591">
    <property type="entry name" value="STRESS RESPONSE REGULATOR PROTEIN 1"/>
    <property type="match status" value="1"/>
</dbReference>
<dbReference type="AlphaFoldDB" id="T2GDV0"/>
<dbReference type="Proteomes" id="UP000016587">
    <property type="component" value="Chromosome"/>
</dbReference>
<dbReference type="RefSeq" id="WP_021761840.1">
    <property type="nucleotide sequence ID" value="NC_022444.1"/>
</dbReference>
<dbReference type="CDD" id="cd00156">
    <property type="entry name" value="REC"/>
    <property type="match status" value="1"/>
</dbReference>
<dbReference type="Pfam" id="PF00072">
    <property type="entry name" value="Response_reg"/>
    <property type="match status" value="1"/>
</dbReference>
<gene>
    <name evidence="4" type="ORF">DGI_3047</name>
</gene>
<evidence type="ECO:0000259" key="3">
    <source>
        <dbReference type="PROSITE" id="PS50110"/>
    </source>
</evidence>
<dbReference type="OrthoDB" id="9800029at2"/>
<dbReference type="PATRIC" id="fig|1121448.10.peg.3006"/>
<evidence type="ECO:0000313" key="4">
    <source>
        <dbReference type="EMBL" id="AGW14765.1"/>
    </source>
</evidence>
<evidence type="ECO:0000256" key="2">
    <source>
        <dbReference type="PROSITE-ProRule" id="PRU00169"/>
    </source>
</evidence>
<reference evidence="4 5" key="1">
    <citation type="journal article" date="2013" name="J. Bacteriol.">
        <title>Roles of HynAB and Ech, the only two hydrogenases found in the model sulfate reducer Desulfovibrio gigas.</title>
        <authorList>
            <person name="Morais-Silva F.O."/>
            <person name="Santos C.I."/>
            <person name="Rodrigues R."/>
            <person name="Pereira I.A."/>
            <person name="Rodrigues-Pousada C."/>
        </authorList>
    </citation>
    <scope>NUCLEOTIDE SEQUENCE [LARGE SCALE GENOMIC DNA]</scope>
    <source>
        <strain evidence="5">ATCC 19364 / DSM 1382 / NCIMB 9332 / VKM B-1759</strain>
    </source>
</reference>
<evidence type="ECO:0000256" key="1">
    <source>
        <dbReference type="ARBA" id="ARBA00022553"/>
    </source>
</evidence>
<dbReference type="HOGENOM" id="CLU_000445_69_8_7"/>
<dbReference type="InterPro" id="IPR011006">
    <property type="entry name" value="CheY-like_superfamily"/>
</dbReference>
<keyword evidence="1 2" id="KW-0597">Phosphoprotein</keyword>
<dbReference type="STRING" id="1121448.DGI_3047"/>
<protein>
    <submittedName>
        <fullName evidence="4">Putative response regulator receiver protein</fullName>
    </submittedName>
</protein>
<organism evidence="4 5">
    <name type="scientific">Megalodesulfovibrio gigas (strain ATCC 19364 / DSM 1382 / NCIMB 9332 / VKM B-1759)</name>
    <name type="common">Desulfovibrio gigas</name>
    <dbReference type="NCBI Taxonomy" id="1121448"/>
    <lineage>
        <taxon>Bacteria</taxon>
        <taxon>Pseudomonadati</taxon>
        <taxon>Thermodesulfobacteriota</taxon>
        <taxon>Desulfovibrionia</taxon>
        <taxon>Desulfovibrionales</taxon>
        <taxon>Desulfovibrionaceae</taxon>
        <taxon>Megalodesulfovibrio</taxon>
    </lineage>
</organism>
<name>T2GDV0_MEGG1</name>
<dbReference type="InterPro" id="IPR001789">
    <property type="entry name" value="Sig_transdc_resp-reg_receiver"/>
</dbReference>
<dbReference type="SUPFAM" id="SSF52172">
    <property type="entry name" value="CheY-like"/>
    <property type="match status" value="1"/>
</dbReference>
<dbReference type="SMART" id="SM00448">
    <property type="entry name" value="REC"/>
    <property type="match status" value="1"/>
</dbReference>
<feature type="modified residue" description="4-aspartylphosphate" evidence="2">
    <location>
        <position position="55"/>
    </location>
</feature>
<accession>T2GDV0</accession>
<feature type="domain" description="Response regulatory" evidence="3">
    <location>
        <begin position="6"/>
        <end position="120"/>
    </location>
</feature>
<evidence type="ECO:0000313" key="5">
    <source>
        <dbReference type="Proteomes" id="UP000016587"/>
    </source>
</evidence>
<dbReference type="eggNOG" id="COG2204">
    <property type="taxonomic scope" value="Bacteria"/>
</dbReference>
<dbReference type="InterPro" id="IPR050595">
    <property type="entry name" value="Bact_response_regulator"/>
</dbReference>